<reference evidence="1" key="1">
    <citation type="submission" date="2019-08" db="EMBL/GenBank/DDBJ databases">
        <authorList>
            <person name="Kucharzyk K."/>
            <person name="Murdoch R.W."/>
            <person name="Higgins S."/>
            <person name="Loffler F."/>
        </authorList>
    </citation>
    <scope>NUCLEOTIDE SEQUENCE</scope>
</reference>
<dbReference type="AlphaFoldDB" id="A0A644XF14"/>
<proteinExistence type="predicted"/>
<organism evidence="1">
    <name type="scientific">bioreactor metagenome</name>
    <dbReference type="NCBI Taxonomy" id="1076179"/>
    <lineage>
        <taxon>unclassified sequences</taxon>
        <taxon>metagenomes</taxon>
        <taxon>ecological metagenomes</taxon>
    </lineage>
</organism>
<gene>
    <name evidence="1" type="ORF">SDC9_59098</name>
</gene>
<comment type="caution">
    <text evidence="1">The sequence shown here is derived from an EMBL/GenBank/DDBJ whole genome shotgun (WGS) entry which is preliminary data.</text>
</comment>
<accession>A0A644XF14</accession>
<protein>
    <submittedName>
        <fullName evidence="1">Uncharacterized protein</fullName>
    </submittedName>
</protein>
<evidence type="ECO:0000313" key="1">
    <source>
        <dbReference type="EMBL" id="MPM12744.1"/>
    </source>
</evidence>
<dbReference type="EMBL" id="VSSQ01002017">
    <property type="protein sequence ID" value="MPM12744.1"/>
    <property type="molecule type" value="Genomic_DNA"/>
</dbReference>
<sequence length="240" mass="27870">MYFHRLTVFSVGKSKRSYGSRHYGVECRAGLGPLRVFHVENGIGVHYCIRCLARHAQSFVPELVQGGGVFRYPCAFICPIVLSALACQRIPLRLRVFCLSVIFRLFVTFGRFAFLALRRNRAVFSAFNCRFQHCRRIVVFFNFSPIGKKHGKVFAIFRCGFNGLKIHHNLPRGSAAPYQIDSEVLCALNCVKIHRCQLHKPVWILRCERVRNAQRFRRDIRRGILFFRREGRRKHANAQT</sequence>
<name>A0A644XF14_9ZZZZ</name>